<accession>A0AAV7QU52</accession>
<evidence type="ECO:0000313" key="1">
    <source>
        <dbReference type="EMBL" id="KAJ1142690.1"/>
    </source>
</evidence>
<proteinExistence type="predicted"/>
<sequence>MPFADKVKFISAQAQSASLELLLVYACSLVLKKTDQKRAAEMWLSLVQLVGLLRVESGAISSSHLSQERQQRRTPRILAKNPVKLIHISAEILAGVRVTASFRHRKRQGSRDDLLPAPAHILL</sequence>
<evidence type="ECO:0000313" key="2">
    <source>
        <dbReference type="Proteomes" id="UP001066276"/>
    </source>
</evidence>
<comment type="caution">
    <text evidence="1">The sequence shown here is derived from an EMBL/GenBank/DDBJ whole genome shotgun (WGS) entry which is preliminary data.</text>
</comment>
<reference evidence="1" key="1">
    <citation type="journal article" date="2022" name="bioRxiv">
        <title>Sequencing and chromosome-scale assembly of the giantPleurodeles waltlgenome.</title>
        <authorList>
            <person name="Brown T."/>
            <person name="Elewa A."/>
            <person name="Iarovenko S."/>
            <person name="Subramanian E."/>
            <person name="Araus A.J."/>
            <person name="Petzold A."/>
            <person name="Susuki M."/>
            <person name="Suzuki K.-i.T."/>
            <person name="Hayashi T."/>
            <person name="Toyoda A."/>
            <person name="Oliveira C."/>
            <person name="Osipova E."/>
            <person name="Leigh N.D."/>
            <person name="Simon A."/>
            <person name="Yun M.H."/>
        </authorList>
    </citation>
    <scope>NUCLEOTIDE SEQUENCE</scope>
    <source>
        <strain evidence="1">20211129_DDA</strain>
        <tissue evidence="1">Liver</tissue>
    </source>
</reference>
<gene>
    <name evidence="1" type="ORF">NDU88_009003</name>
</gene>
<keyword evidence="2" id="KW-1185">Reference proteome</keyword>
<dbReference type="AlphaFoldDB" id="A0AAV7QU52"/>
<dbReference type="Proteomes" id="UP001066276">
    <property type="component" value="Chromosome 6"/>
</dbReference>
<organism evidence="1 2">
    <name type="scientific">Pleurodeles waltl</name>
    <name type="common">Iberian ribbed newt</name>
    <dbReference type="NCBI Taxonomy" id="8319"/>
    <lineage>
        <taxon>Eukaryota</taxon>
        <taxon>Metazoa</taxon>
        <taxon>Chordata</taxon>
        <taxon>Craniata</taxon>
        <taxon>Vertebrata</taxon>
        <taxon>Euteleostomi</taxon>
        <taxon>Amphibia</taxon>
        <taxon>Batrachia</taxon>
        <taxon>Caudata</taxon>
        <taxon>Salamandroidea</taxon>
        <taxon>Salamandridae</taxon>
        <taxon>Pleurodelinae</taxon>
        <taxon>Pleurodeles</taxon>
    </lineage>
</organism>
<name>A0AAV7QU52_PLEWA</name>
<protein>
    <submittedName>
        <fullName evidence="1">Uncharacterized protein</fullName>
    </submittedName>
</protein>
<dbReference type="EMBL" id="JANPWB010000010">
    <property type="protein sequence ID" value="KAJ1142690.1"/>
    <property type="molecule type" value="Genomic_DNA"/>
</dbReference>